<dbReference type="PANTHER" id="PTHR37226:SF4">
    <property type="entry name" value="GOLGIN FAMILY A PROTEIN"/>
    <property type="match status" value="1"/>
</dbReference>
<dbReference type="Proteomes" id="UP000734854">
    <property type="component" value="Unassembled WGS sequence"/>
</dbReference>
<comment type="caution">
    <text evidence="2">The sequence shown here is derived from an EMBL/GenBank/DDBJ whole genome shotgun (WGS) entry which is preliminary data.</text>
</comment>
<evidence type="ECO:0000313" key="3">
    <source>
        <dbReference type="Proteomes" id="UP000734854"/>
    </source>
</evidence>
<keyword evidence="1" id="KW-0175">Coiled coil</keyword>
<accession>A0A8J5HUW5</accession>
<name>A0A8J5HUW5_ZINOF</name>
<dbReference type="PANTHER" id="PTHR37226">
    <property type="entry name" value="GOLGIN FAMILY A PROTEIN"/>
    <property type="match status" value="1"/>
</dbReference>
<dbReference type="OrthoDB" id="1869333at2759"/>
<protein>
    <submittedName>
        <fullName evidence="2">Uncharacterized protein</fullName>
    </submittedName>
</protein>
<reference evidence="2 3" key="1">
    <citation type="submission" date="2020-08" db="EMBL/GenBank/DDBJ databases">
        <title>Plant Genome Project.</title>
        <authorList>
            <person name="Zhang R.-G."/>
        </authorList>
    </citation>
    <scope>NUCLEOTIDE SEQUENCE [LARGE SCALE GENOMIC DNA]</scope>
    <source>
        <tissue evidence="2">Rhizome</tissue>
    </source>
</reference>
<organism evidence="2 3">
    <name type="scientific">Zingiber officinale</name>
    <name type="common">Ginger</name>
    <name type="synonym">Amomum zingiber</name>
    <dbReference type="NCBI Taxonomy" id="94328"/>
    <lineage>
        <taxon>Eukaryota</taxon>
        <taxon>Viridiplantae</taxon>
        <taxon>Streptophyta</taxon>
        <taxon>Embryophyta</taxon>
        <taxon>Tracheophyta</taxon>
        <taxon>Spermatophyta</taxon>
        <taxon>Magnoliopsida</taxon>
        <taxon>Liliopsida</taxon>
        <taxon>Zingiberales</taxon>
        <taxon>Zingiberaceae</taxon>
        <taxon>Zingiber</taxon>
    </lineage>
</organism>
<feature type="coiled-coil region" evidence="1">
    <location>
        <begin position="138"/>
        <end position="172"/>
    </location>
</feature>
<dbReference type="EMBL" id="JACMSC010000002">
    <property type="protein sequence ID" value="KAG6532082.1"/>
    <property type="molecule type" value="Genomic_DNA"/>
</dbReference>
<proteinExistence type="predicted"/>
<evidence type="ECO:0000313" key="2">
    <source>
        <dbReference type="EMBL" id="KAG6532082.1"/>
    </source>
</evidence>
<sequence length="211" mass="25007">MGGVTSKCFVSSNKELRATILLLEEEIEKSKSVRQQEAWDYGRRTAEFAAKEEEWVRERRSLAEEALEQEAAQRTRRLKKCESDGGDDEEWWCLVESMKEEQRQREGAVERWKKLYLTIKTELDDLIQRTSEGERFSSGSEERMVEQLQKELRESEKEIESLRSRVAVMQKDAIRKDTEIDILRQSLRILSVRNSKRSLIREFLREELVDM</sequence>
<keyword evidence="3" id="KW-1185">Reference proteome</keyword>
<evidence type="ECO:0000256" key="1">
    <source>
        <dbReference type="SAM" id="Coils"/>
    </source>
</evidence>
<dbReference type="AlphaFoldDB" id="A0A8J5HUW5"/>
<gene>
    <name evidence="2" type="ORF">ZIOFF_005920</name>
</gene>